<evidence type="ECO:0000256" key="2">
    <source>
        <dbReference type="ARBA" id="ARBA00022801"/>
    </source>
</evidence>
<dbReference type="PANTHER" id="PTHR43736:SF1">
    <property type="entry name" value="DIHYDRONEOPTERIN TRIPHOSPHATE DIPHOSPHATASE"/>
    <property type="match status" value="1"/>
</dbReference>
<dbReference type="InterPro" id="IPR015797">
    <property type="entry name" value="NUDIX_hydrolase-like_dom_sf"/>
</dbReference>
<proteinExistence type="inferred from homology"/>
<feature type="domain" description="Nudix hydrolase" evidence="4">
    <location>
        <begin position="5"/>
        <end position="135"/>
    </location>
</feature>
<evidence type="ECO:0000313" key="5">
    <source>
        <dbReference type="EMBL" id="MBJ7543679.1"/>
    </source>
</evidence>
<accession>A0A8I1GEV3</accession>
<name>A0A8I1GEV3_9HYPH</name>
<dbReference type="Proteomes" id="UP000623250">
    <property type="component" value="Unassembled WGS sequence"/>
</dbReference>
<dbReference type="InterPro" id="IPR000086">
    <property type="entry name" value="NUDIX_hydrolase_dom"/>
</dbReference>
<dbReference type="PRINTS" id="PR00502">
    <property type="entry name" value="NUDIXFAMILY"/>
</dbReference>
<dbReference type="RefSeq" id="WP_052037549.1">
    <property type="nucleotide sequence ID" value="NZ_JAEMUK010000016.1"/>
</dbReference>
<gene>
    <name evidence="5" type="ORF">JDN41_08910</name>
</gene>
<dbReference type="EMBL" id="JAEMUK010000016">
    <property type="protein sequence ID" value="MBJ7543679.1"/>
    <property type="molecule type" value="Genomic_DNA"/>
</dbReference>
<dbReference type="InterPro" id="IPR020476">
    <property type="entry name" value="Nudix_hydrolase"/>
</dbReference>
<evidence type="ECO:0000256" key="1">
    <source>
        <dbReference type="ARBA" id="ARBA00001946"/>
    </source>
</evidence>
<dbReference type="PROSITE" id="PS00893">
    <property type="entry name" value="NUDIX_BOX"/>
    <property type="match status" value="1"/>
</dbReference>
<evidence type="ECO:0000313" key="6">
    <source>
        <dbReference type="Proteomes" id="UP000623250"/>
    </source>
</evidence>
<keyword evidence="6" id="KW-1185">Reference proteome</keyword>
<dbReference type="SUPFAM" id="SSF55811">
    <property type="entry name" value="Nudix"/>
    <property type="match status" value="1"/>
</dbReference>
<dbReference type="Pfam" id="PF00293">
    <property type="entry name" value="NUDIX"/>
    <property type="match status" value="1"/>
</dbReference>
<dbReference type="Gene3D" id="3.90.79.10">
    <property type="entry name" value="Nucleoside Triphosphate Pyrophosphohydrolase"/>
    <property type="match status" value="1"/>
</dbReference>
<evidence type="ECO:0000256" key="3">
    <source>
        <dbReference type="RuleBase" id="RU003476"/>
    </source>
</evidence>
<organism evidence="5 6">
    <name type="scientific">Rhodomicrobium udaipurense</name>
    <dbReference type="NCBI Taxonomy" id="1202716"/>
    <lineage>
        <taxon>Bacteria</taxon>
        <taxon>Pseudomonadati</taxon>
        <taxon>Pseudomonadota</taxon>
        <taxon>Alphaproteobacteria</taxon>
        <taxon>Hyphomicrobiales</taxon>
        <taxon>Hyphomicrobiaceae</taxon>
        <taxon>Rhodomicrobium</taxon>
    </lineage>
</organism>
<dbReference type="PROSITE" id="PS51462">
    <property type="entry name" value="NUDIX"/>
    <property type="match status" value="1"/>
</dbReference>
<comment type="caution">
    <text evidence="5">The sequence shown here is derived from an EMBL/GenBank/DDBJ whole genome shotgun (WGS) entry which is preliminary data.</text>
</comment>
<comment type="cofactor">
    <cofactor evidence="1">
        <name>Mg(2+)</name>
        <dbReference type="ChEBI" id="CHEBI:18420"/>
    </cofactor>
</comment>
<comment type="similarity">
    <text evidence="3">Belongs to the Nudix hydrolase family.</text>
</comment>
<sequence>MSSFYPRAGVSIAVFRGSAVLLVRRGKAPYAGMWSLPGGAVLLGETAREAACRELFEETGLLASALTLGDVADALARDDEGAVAAHYMIAVFAAEDVTGVLAAGGDAAEARFFTDEQRVRLTCTPGLETAIGNAKAALSKGSS</sequence>
<dbReference type="GO" id="GO:0016787">
    <property type="term" value="F:hydrolase activity"/>
    <property type="evidence" value="ECO:0007669"/>
    <property type="project" value="UniProtKB-KW"/>
</dbReference>
<evidence type="ECO:0000259" key="4">
    <source>
        <dbReference type="PROSITE" id="PS51462"/>
    </source>
</evidence>
<keyword evidence="2 3" id="KW-0378">Hydrolase</keyword>
<reference evidence="5 6" key="1">
    <citation type="submission" date="2020-12" db="EMBL/GenBank/DDBJ databases">
        <title>Revised draft genomes of Rhodomicrobium vannielii ATCC 17100 and Rhodomicrobium udaipurense JA643.</title>
        <authorList>
            <person name="Conners E.M."/>
            <person name="Davenport E.J."/>
            <person name="Bose A."/>
        </authorList>
    </citation>
    <scope>NUCLEOTIDE SEQUENCE [LARGE SCALE GENOMIC DNA]</scope>
    <source>
        <strain evidence="5 6">JA643</strain>
    </source>
</reference>
<dbReference type="AlphaFoldDB" id="A0A8I1GEV3"/>
<protein>
    <submittedName>
        <fullName evidence="5">NUDIX hydrolase</fullName>
    </submittedName>
</protein>
<dbReference type="CDD" id="cd04673">
    <property type="entry name" value="NUDIX_ADPRase"/>
    <property type="match status" value="1"/>
</dbReference>
<dbReference type="PANTHER" id="PTHR43736">
    <property type="entry name" value="ADP-RIBOSE PYROPHOSPHATASE"/>
    <property type="match status" value="1"/>
</dbReference>
<dbReference type="InterPro" id="IPR020084">
    <property type="entry name" value="NUDIX_hydrolase_CS"/>
</dbReference>